<evidence type="ECO:0000256" key="1">
    <source>
        <dbReference type="SAM" id="SignalP"/>
    </source>
</evidence>
<dbReference type="AlphaFoldDB" id="N9FG24"/>
<dbReference type="EMBL" id="APQQ01000004">
    <property type="protein sequence ID" value="ENW21487.1"/>
    <property type="molecule type" value="Genomic_DNA"/>
</dbReference>
<dbReference type="Proteomes" id="UP000017667">
    <property type="component" value="Unassembled WGS sequence"/>
</dbReference>
<keyword evidence="3" id="KW-1185">Reference proteome</keyword>
<name>N9FG24_ACIHA</name>
<dbReference type="RefSeq" id="WP_005085808.1">
    <property type="nucleotide sequence ID" value="NZ_KB849807.1"/>
</dbReference>
<evidence type="ECO:0000313" key="2">
    <source>
        <dbReference type="EMBL" id="ENW21487.1"/>
    </source>
</evidence>
<dbReference type="HOGENOM" id="CLU_2550617_0_0_6"/>
<organism evidence="2 3">
    <name type="scientific">Acinetobacter haemolyticus CIP 64.3 = MTCC 9819</name>
    <dbReference type="NCBI Taxonomy" id="1217659"/>
    <lineage>
        <taxon>Bacteria</taxon>
        <taxon>Pseudomonadati</taxon>
        <taxon>Pseudomonadota</taxon>
        <taxon>Gammaproteobacteria</taxon>
        <taxon>Moraxellales</taxon>
        <taxon>Moraxellaceae</taxon>
        <taxon>Acinetobacter</taxon>
    </lineage>
</organism>
<reference evidence="2 3" key="1">
    <citation type="submission" date="2013-02" db="EMBL/GenBank/DDBJ databases">
        <title>The Genome Sequence of Acinetobacter haemolyticus CIP 64.3.</title>
        <authorList>
            <consortium name="The Broad Institute Genome Sequencing Platform"/>
            <consortium name="The Broad Institute Genome Sequencing Center for Infectious Disease"/>
            <person name="Cerqueira G."/>
            <person name="Feldgarden M."/>
            <person name="Courvalin P."/>
            <person name="Perichon B."/>
            <person name="Grillot-Courvalin C."/>
            <person name="Clermont D."/>
            <person name="Rocha E."/>
            <person name="Yoon E.-J."/>
            <person name="Nemec A."/>
            <person name="Walker B."/>
            <person name="Young S.K."/>
            <person name="Zeng Q."/>
            <person name="Gargeya S."/>
            <person name="Fitzgerald M."/>
            <person name="Haas B."/>
            <person name="Abouelleil A."/>
            <person name="Alvarado L."/>
            <person name="Arachchi H.M."/>
            <person name="Berlin A.M."/>
            <person name="Chapman S.B."/>
            <person name="Dewar J."/>
            <person name="Goldberg J."/>
            <person name="Griggs A."/>
            <person name="Gujja S."/>
            <person name="Hansen M."/>
            <person name="Howarth C."/>
            <person name="Imamovic A."/>
            <person name="Larimer J."/>
            <person name="McCowan C."/>
            <person name="Murphy C."/>
            <person name="Neiman D."/>
            <person name="Pearson M."/>
            <person name="Priest M."/>
            <person name="Roberts A."/>
            <person name="Saif S."/>
            <person name="Shea T."/>
            <person name="Sisk P."/>
            <person name="Sykes S."/>
            <person name="Wortman J."/>
            <person name="Nusbaum C."/>
            <person name="Birren B."/>
        </authorList>
    </citation>
    <scope>NUCLEOTIDE SEQUENCE [LARGE SCALE GENOMIC DNA]</scope>
    <source>
        <strain evidence="2 3">CIP 64.3</strain>
    </source>
</reference>
<evidence type="ECO:0000313" key="3">
    <source>
        <dbReference type="Proteomes" id="UP000017667"/>
    </source>
</evidence>
<feature type="signal peptide" evidence="1">
    <location>
        <begin position="1"/>
        <end position="21"/>
    </location>
</feature>
<keyword evidence="1" id="KW-0732">Signal</keyword>
<accession>N9FG24</accession>
<sequence>MLSKQKIILPLLCTVFLTACGGGGSGNSNNSTGKPETKPETKVEYITLKGNARAYGNVLDNIRLNVTAKCVNGTGFKTDVVR</sequence>
<dbReference type="PROSITE" id="PS51257">
    <property type="entry name" value="PROKAR_LIPOPROTEIN"/>
    <property type="match status" value="1"/>
</dbReference>
<gene>
    <name evidence="2" type="ORF">F927_00301</name>
</gene>
<comment type="caution">
    <text evidence="2">The sequence shown here is derived from an EMBL/GenBank/DDBJ whole genome shotgun (WGS) entry which is preliminary data.</text>
</comment>
<protein>
    <submittedName>
        <fullName evidence="2">Uncharacterized protein</fullName>
    </submittedName>
</protein>
<feature type="chain" id="PRO_5004142251" evidence="1">
    <location>
        <begin position="22"/>
        <end position="82"/>
    </location>
</feature>
<proteinExistence type="predicted"/>